<keyword evidence="6" id="KW-1185">Reference proteome</keyword>
<evidence type="ECO:0000256" key="1">
    <source>
        <dbReference type="ARBA" id="ARBA00023015"/>
    </source>
</evidence>
<dbReference type="InterPro" id="IPR002577">
    <property type="entry name" value="HTH_HxlR"/>
</dbReference>
<sequence length="120" mass="13313">MEVSIEAGGLSSAQPFAQGCNTRVVLDHVMSKWGCLVLVRLSEGTLRWGELRRAVDGISEKMLASTLRTLADDGLVRRESFPTVPPHVEYSLTPLGTDLMRRMLPLMDWIADNADAMIDR</sequence>
<reference evidence="5" key="1">
    <citation type="submission" date="2023-08" db="EMBL/GenBank/DDBJ databases">
        <title>The draft genome of Tsukamurella strandjordii strain 050030.</title>
        <authorList>
            <person name="Zhao F."/>
            <person name="Feng Y."/>
            <person name="Zong Z."/>
        </authorList>
    </citation>
    <scope>NUCLEOTIDE SEQUENCE</scope>
    <source>
        <strain evidence="5">050030</strain>
    </source>
</reference>
<keyword evidence="1" id="KW-0805">Transcription regulation</keyword>
<feature type="domain" description="HTH hxlR-type" evidence="4">
    <location>
        <begin position="20"/>
        <end position="118"/>
    </location>
</feature>
<evidence type="ECO:0000256" key="2">
    <source>
        <dbReference type="ARBA" id="ARBA00023125"/>
    </source>
</evidence>
<dbReference type="AlphaFoldDB" id="A0AA90NDI9"/>
<evidence type="ECO:0000313" key="6">
    <source>
        <dbReference type="Proteomes" id="UP001178281"/>
    </source>
</evidence>
<dbReference type="Pfam" id="PF01638">
    <property type="entry name" value="HxlR"/>
    <property type="match status" value="1"/>
</dbReference>
<keyword evidence="3" id="KW-0804">Transcription</keyword>
<gene>
    <name evidence="5" type="ORF">Q7X28_18420</name>
</gene>
<dbReference type="PANTHER" id="PTHR33204">
    <property type="entry name" value="TRANSCRIPTIONAL REGULATOR, MARR FAMILY"/>
    <property type="match status" value="1"/>
</dbReference>
<dbReference type="Gene3D" id="1.10.10.10">
    <property type="entry name" value="Winged helix-like DNA-binding domain superfamily/Winged helix DNA-binding domain"/>
    <property type="match status" value="1"/>
</dbReference>
<evidence type="ECO:0000313" key="5">
    <source>
        <dbReference type="EMBL" id="MDP0399895.1"/>
    </source>
</evidence>
<organism evidence="5 6">
    <name type="scientific">Tsukamurella strandjordii</name>
    <dbReference type="NCBI Taxonomy" id="147577"/>
    <lineage>
        <taxon>Bacteria</taxon>
        <taxon>Bacillati</taxon>
        <taxon>Actinomycetota</taxon>
        <taxon>Actinomycetes</taxon>
        <taxon>Mycobacteriales</taxon>
        <taxon>Tsukamurellaceae</taxon>
        <taxon>Tsukamurella</taxon>
    </lineage>
</organism>
<protein>
    <submittedName>
        <fullName evidence="5">Helix-turn-helix domain-containing protein</fullName>
    </submittedName>
</protein>
<dbReference type="SUPFAM" id="SSF46785">
    <property type="entry name" value="Winged helix' DNA-binding domain"/>
    <property type="match status" value="1"/>
</dbReference>
<dbReference type="GO" id="GO:0003677">
    <property type="term" value="F:DNA binding"/>
    <property type="evidence" value="ECO:0007669"/>
    <property type="project" value="UniProtKB-KW"/>
</dbReference>
<evidence type="ECO:0000256" key="3">
    <source>
        <dbReference type="ARBA" id="ARBA00023163"/>
    </source>
</evidence>
<dbReference type="RefSeq" id="WP_305112396.1">
    <property type="nucleotide sequence ID" value="NZ_JAUTIX010000007.1"/>
</dbReference>
<comment type="caution">
    <text evidence="5">The sequence shown here is derived from an EMBL/GenBank/DDBJ whole genome shotgun (WGS) entry which is preliminary data.</text>
</comment>
<accession>A0AA90NDI9</accession>
<dbReference type="InterPro" id="IPR036390">
    <property type="entry name" value="WH_DNA-bd_sf"/>
</dbReference>
<keyword evidence="2" id="KW-0238">DNA-binding</keyword>
<dbReference type="Proteomes" id="UP001178281">
    <property type="component" value="Unassembled WGS sequence"/>
</dbReference>
<dbReference type="EMBL" id="JAUTIX010000007">
    <property type="protein sequence ID" value="MDP0399895.1"/>
    <property type="molecule type" value="Genomic_DNA"/>
</dbReference>
<name>A0AA90NDI9_9ACTN</name>
<dbReference type="PANTHER" id="PTHR33204:SF37">
    <property type="entry name" value="HTH-TYPE TRANSCRIPTIONAL REGULATOR YODB"/>
    <property type="match status" value="1"/>
</dbReference>
<dbReference type="PROSITE" id="PS51118">
    <property type="entry name" value="HTH_HXLR"/>
    <property type="match status" value="1"/>
</dbReference>
<proteinExistence type="predicted"/>
<evidence type="ECO:0000259" key="4">
    <source>
        <dbReference type="PROSITE" id="PS51118"/>
    </source>
</evidence>
<dbReference type="InterPro" id="IPR036388">
    <property type="entry name" value="WH-like_DNA-bd_sf"/>
</dbReference>